<feature type="non-terminal residue" evidence="1">
    <location>
        <position position="57"/>
    </location>
</feature>
<organism evidence="1 2">
    <name type="scientific">Taxus chinensis</name>
    <name type="common">Chinese yew</name>
    <name type="synonym">Taxus wallichiana var. chinensis</name>
    <dbReference type="NCBI Taxonomy" id="29808"/>
    <lineage>
        <taxon>Eukaryota</taxon>
        <taxon>Viridiplantae</taxon>
        <taxon>Streptophyta</taxon>
        <taxon>Embryophyta</taxon>
        <taxon>Tracheophyta</taxon>
        <taxon>Spermatophyta</taxon>
        <taxon>Pinopsida</taxon>
        <taxon>Pinidae</taxon>
        <taxon>Conifers II</taxon>
        <taxon>Cupressales</taxon>
        <taxon>Taxaceae</taxon>
        <taxon>Taxus</taxon>
    </lineage>
</organism>
<proteinExistence type="predicted"/>
<feature type="non-terminal residue" evidence="1">
    <location>
        <position position="1"/>
    </location>
</feature>
<gene>
    <name evidence="1" type="ORF">KI387_003008</name>
</gene>
<dbReference type="AlphaFoldDB" id="A0AA38H1P7"/>
<dbReference type="Proteomes" id="UP000824469">
    <property type="component" value="Unassembled WGS sequence"/>
</dbReference>
<evidence type="ECO:0000313" key="1">
    <source>
        <dbReference type="EMBL" id="KAH9330900.1"/>
    </source>
</evidence>
<protein>
    <submittedName>
        <fullName evidence="1">Uncharacterized protein</fullName>
    </submittedName>
</protein>
<reference evidence="1 2" key="1">
    <citation type="journal article" date="2021" name="Nat. Plants">
        <title>The Taxus genome provides insights into paclitaxel biosynthesis.</title>
        <authorList>
            <person name="Xiong X."/>
            <person name="Gou J."/>
            <person name="Liao Q."/>
            <person name="Li Y."/>
            <person name="Zhou Q."/>
            <person name="Bi G."/>
            <person name="Li C."/>
            <person name="Du R."/>
            <person name="Wang X."/>
            <person name="Sun T."/>
            <person name="Guo L."/>
            <person name="Liang H."/>
            <person name="Lu P."/>
            <person name="Wu Y."/>
            <person name="Zhang Z."/>
            <person name="Ro D.K."/>
            <person name="Shang Y."/>
            <person name="Huang S."/>
            <person name="Yan J."/>
        </authorList>
    </citation>
    <scope>NUCLEOTIDE SEQUENCE [LARGE SCALE GENOMIC DNA]</scope>
    <source>
        <strain evidence="1">Ta-2019</strain>
    </source>
</reference>
<evidence type="ECO:0000313" key="2">
    <source>
        <dbReference type="Proteomes" id="UP000824469"/>
    </source>
</evidence>
<sequence>LRLLHKEVGRMKEINKKLKLDLYEIMNNYQNLQMRLFSFMQQEHQGVNNALPGKDRK</sequence>
<accession>A0AA38H1P7</accession>
<name>A0AA38H1P7_TAXCH</name>
<dbReference type="EMBL" id="JAHRHJ020000001">
    <property type="protein sequence ID" value="KAH9330900.1"/>
    <property type="molecule type" value="Genomic_DNA"/>
</dbReference>
<comment type="caution">
    <text evidence="1">The sequence shown here is derived from an EMBL/GenBank/DDBJ whole genome shotgun (WGS) entry which is preliminary data.</text>
</comment>
<keyword evidence="2" id="KW-1185">Reference proteome</keyword>